<evidence type="ECO:0000313" key="3">
    <source>
        <dbReference type="Proteomes" id="UP000002012"/>
    </source>
</evidence>
<organism evidence="2 3">
    <name type="scientific">Denitrovibrio acetiphilus (strain DSM 12809 / NBRC 114555 / N2460)</name>
    <dbReference type="NCBI Taxonomy" id="522772"/>
    <lineage>
        <taxon>Bacteria</taxon>
        <taxon>Pseudomonadati</taxon>
        <taxon>Deferribacterota</taxon>
        <taxon>Deferribacteres</taxon>
        <taxon>Deferribacterales</taxon>
        <taxon>Geovibrionaceae</taxon>
        <taxon>Denitrovibrio</taxon>
    </lineage>
</organism>
<dbReference type="AlphaFoldDB" id="D4H4Z0"/>
<dbReference type="PaxDb" id="522772-Dacet_2588"/>
<dbReference type="RefSeq" id="WP_013011843.1">
    <property type="nucleotide sequence ID" value="NC_013943.1"/>
</dbReference>
<dbReference type="KEGG" id="dap:Dacet_2588"/>
<sequence>MKSETLLHHCDKCIYRSNSVCPYKDMEKNMLKTEDAARLLGKAPQTIYNWSSKDKIPHTKSGGNLLFRECQLMCMIAMGSK</sequence>
<dbReference type="InterPro" id="IPR009061">
    <property type="entry name" value="DNA-bd_dom_put_sf"/>
</dbReference>
<dbReference type="InterPro" id="IPR041657">
    <property type="entry name" value="HTH_17"/>
</dbReference>
<dbReference type="OrthoDB" id="515428at2"/>
<dbReference type="InParanoid" id="D4H4Z0"/>
<dbReference type="Proteomes" id="UP000002012">
    <property type="component" value="Chromosome"/>
</dbReference>
<dbReference type="EMBL" id="CP001968">
    <property type="protein sequence ID" value="ADD69346.1"/>
    <property type="molecule type" value="Genomic_DNA"/>
</dbReference>
<reference evidence="2 3" key="1">
    <citation type="journal article" date="2010" name="Stand. Genomic Sci.">
        <title>Complete genome sequence of Denitrovibrio acetiphilus type strain (N2460).</title>
        <authorList>
            <person name="Kiss H."/>
            <person name="Lang E."/>
            <person name="Lapidus A."/>
            <person name="Copeland A."/>
            <person name="Nolan M."/>
            <person name="Glavina Del Rio T."/>
            <person name="Chen F."/>
            <person name="Lucas S."/>
            <person name="Tice H."/>
            <person name="Cheng J.F."/>
            <person name="Han C."/>
            <person name="Goodwin L."/>
            <person name="Pitluck S."/>
            <person name="Liolios K."/>
            <person name="Pati A."/>
            <person name="Ivanova N."/>
            <person name="Mavromatis K."/>
            <person name="Chen A."/>
            <person name="Palaniappan K."/>
            <person name="Land M."/>
            <person name="Hauser L."/>
            <person name="Chang Y.J."/>
            <person name="Jeffries C.D."/>
            <person name="Detter J.C."/>
            <person name="Brettin T."/>
            <person name="Spring S."/>
            <person name="Rohde M."/>
            <person name="Goker M."/>
            <person name="Woyke T."/>
            <person name="Bristow J."/>
            <person name="Eisen J.A."/>
            <person name="Markowitz V."/>
            <person name="Hugenholtz P."/>
            <person name="Kyrpides N.C."/>
            <person name="Klenk H.P."/>
        </authorList>
    </citation>
    <scope>NUCLEOTIDE SEQUENCE [LARGE SCALE GENOMIC DNA]</scope>
    <source>
        <strain evidence="3">DSM 12809 / NBRC 114555 / N2460</strain>
    </source>
</reference>
<proteinExistence type="predicted"/>
<accession>D4H4Z0</accession>
<name>D4H4Z0_DENA2</name>
<protein>
    <recommendedName>
        <fullName evidence="1">Helix-turn-helix domain-containing protein</fullName>
    </recommendedName>
</protein>
<dbReference type="SUPFAM" id="SSF46955">
    <property type="entry name" value="Putative DNA-binding domain"/>
    <property type="match status" value="1"/>
</dbReference>
<keyword evidence="3" id="KW-1185">Reference proteome</keyword>
<evidence type="ECO:0000259" key="1">
    <source>
        <dbReference type="Pfam" id="PF12728"/>
    </source>
</evidence>
<dbReference type="Pfam" id="PF12728">
    <property type="entry name" value="HTH_17"/>
    <property type="match status" value="1"/>
</dbReference>
<evidence type="ECO:0000313" key="2">
    <source>
        <dbReference type="EMBL" id="ADD69346.1"/>
    </source>
</evidence>
<feature type="domain" description="Helix-turn-helix" evidence="1">
    <location>
        <begin position="30"/>
        <end position="69"/>
    </location>
</feature>
<gene>
    <name evidence="2" type="ordered locus">Dacet_2588</name>
</gene>
<dbReference type="HOGENOM" id="CLU_2568198_0_0_0"/>